<dbReference type="AlphaFoldDB" id="A0AAN8FGE7"/>
<proteinExistence type="predicted"/>
<dbReference type="InterPro" id="IPR003599">
    <property type="entry name" value="Ig_sub"/>
</dbReference>
<evidence type="ECO:0000313" key="6">
    <source>
        <dbReference type="Proteomes" id="UP001331761"/>
    </source>
</evidence>
<keyword evidence="2" id="KW-1015">Disulfide bond</keyword>
<accession>A0AAN8FGE7</accession>
<comment type="caution">
    <text evidence="5">The sequence shown here is derived from an EMBL/GenBank/DDBJ whole genome shotgun (WGS) entry which is preliminary data.</text>
</comment>
<evidence type="ECO:0000256" key="2">
    <source>
        <dbReference type="ARBA" id="ARBA00023157"/>
    </source>
</evidence>
<dbReference type="Pfam" id="PF07679">
    <property type="entry name" value="I-set"/>
    <property type="match status" value="2"/>
</dbReference>
<evidence type="ECO:0000313" key="5">
    <source>
        <dbReference type="EMBL" id="KAK5970828.1"/>
    </source>
</evidence>
<dbReference type="InterPro" id="IPR007110">
    <property type="entry name" value="Ig-like_dom"/>
</dbReference>
<dbReference type="SMART" id="SM00409">
    <property type="entry name" value="IG"/>
    <property type="match status" value="1"/>
</dbReference>
<sequence>EWRVVGMNAYGQCESSCFLTVEIPDGNVAPTFLHPLEDVRCKEGDVLRIKVKVTAYPLPTIAWTQYDDEKGDYWLVVMNAQPADSGEYICIARNVVGRAQCACSVQVGEMKLKRTTKIDYTKVPRFRMPLATPREIPKGTEMVLTCVVTGAPFPDITWLKDGER</sequence>
<feature type="domain" description="Ig-like" evidence="4">
    <location>
        <begin position="30"/>
        <end position="108"/>
    </location>
</feature>
<dbReference type="InterPro" id="IPR013783">
    <property type="entry name" value="Ig-like_fold"/>
</dbReference>
<evidence type="ECO:0000256" key="1">
    <source>
        <dbReference type="ARBA" id="ARBA00022737"/>
    </source>
</evidence>
<dbReference type="Gene3D" id="2.60.40.10">
    <property type="entry name" value="Immunoglobulins"/>
    <property type="match status" value="2"/>
</dbReference>
<protein>
    <recommendedName>
        <fullName evidence="4">Ig-like domain-containing protein</fullName>
    </recommendedName>
</protein>
<evidence type="ECO:0000256" key="3">
    <source>
        <dbReference type="ARBA" id="ARBA00023319"/>
    </source>
</evidence>
<dbReference type="SUPFAM" id="SSF48726">
    <property type="entry name" value="Immunoglobulin"/>
    <property type="match status" value="2"/>
</dbReference>
<feature type="non-terminal residue" evidence="5">
    <location>
        <position position="1"/>
    </location>
</feature>
<dbReference type="PROSITE" id="PS50835">
    <property type="entry name" value="IG_LIKE"/>
    <property type="match status" value="2"/>
</dbReference>
<reference evidence="5 6" key="1">
    <citation type="submission" date="2019-10" db="EMBL/GenBank/DDBJ databases">
        <title>Assembly and Annotation for the nematode Trichostrongylus colubriformis.</title>
        <authorList>
            <person name="Martin J."/>
        </authorList>
    </citation>
    <scope>NUCLEOTIDE SEQUENCE [LARGE SCALE GENOMIC DNA]</scope>
    <source>
        <strain evidence="5">G859</strain>
        <tissue evidence="5">Whole worm</tissue>
    </source>
</reference>
<dbReference type="FunFam" id="2.60.40.10:FF:000032">
    <property type="entry name" value="palladin isoform X1"/>
    <property type="match status" value="1"/>
</dbReference>
<dbReference type="InterPro" id="IPR036179">
    <property type="entry name" value="Ig-like_dom_sf"/>
</dbReference>
<dbReference type="EMBL" id="WIXE01018534">
    <property type="protein sequence ID" value="KAK5970828.1"/>
    <property type="molecule type" value="Genomic_DNA"/>
</dbReference>
<feature type="domain" description="Ig-like" evidence="4">
    <location>
        <begin position="124"/>
        <end position="164"/>
    </location>
</feature>
<evidence type="ECO:0000259" key="4">
    <source>
        <dbReference type="PROSITE" id="PS50835"/>
    </source>
</evidence>
<dbReference type="Proteomes" id="UP001331761">
    <property type="component" value="Unassembled WGS sequence"/>
</dbReference>
<name>A0AAN8FGE7_TRICO</name>
<dbReference type="PANTHER" id="PTHR47633">
    <property type="entry name" value="IMMUNOGLOBULIN"/>
    <property type="match status" value="1"/>
</dbReference>
<organism evidence="5 6">
    <name type="scientific">Trichostrongylus colubriformis</name>
    <name type="common">Black scour worm</name>
    <dbReference type="NCBI Taxonomy" id="6319"/>
    <lineage>
        <taxon>Eukaryota</taxon>
        <taxon>Metazoa</taxon>
        <taxon>Ecdysozoa</taxon>
        <taxon>Nematoda</taxon>
        <taxon>Chromadorea</taxon>
        <taxon>Rhabditida</taxon>
        <taxon>Rhabditina</taxon>
        <taxon>Rhabditomorpha</taxon>
        <taxon>Strongyloidea</taxon>
        <taxon>Trichostrongylidae</taxon>
        <taxon>Trichostrongylus</taxon>
    </lineage>
</organism>
<gene>
    <name evidence="5" type="ORF">GCK32_019065</name>
</gene>
<keyword evidence="3" id="KW-0393">Immunoglobulin domain</keyword>
<dbReference type="InterPro" id="IPR013098">
    <property type="entry name" value="Ig_I-set"/>
</dbReference>
<keyword evidence="6" id="KW-1185">Reference proteome</keyword>
<keyword evidence="1" id="KW-0677">Repeat</keyword>